<sequence length="519" mass="54638">MPYLIRQVIDGKDAISVQGYTPSSNAIALSGNVEAIDKVCTFCGIAFLSALSDKYGRKSLIVWSSFGFAITNLLQAFVASSSSLFFISSGSGGGHGHGQSSSSTGIRISLLYLADFIDGCSSCMTPVCQAYVADCSYGSGNLASNLGIFQGISIGGAFILAFPIGGLIGAKYGPTIPIICAAIFQLINCCIALFITPESNRNKSHLDKRITFAEVNPISGLQRLFGIGKKRSGSSGNNVNLLRITSVIYLCISIARNALDAQFVNYSNIRFGWNQAQSGPCLVMVGLMLAVVPRILVPILGITKSINYGLLIYTIGLICATFASSSFYFILSIAIIAIGCVAIPAIQALLANLAPDGEAGALLGAVGSLNELTGAIGSSMYATLLATFATTTTTTTAGTATGTALSNKYTSLQSILLKYLPNIPGMHFLIGSIFCFIGWLISFYGLNNTSNKNHPALLTKTPQTDRSPPSSPSSSPRPAGNQASPASPAVTDQMALLLQLTQKLRLYLLILTHHYYLSS</sequence>
<feature type="region of interest" description="Disordered" evidence="6">
    <location>
        <begin position="455"/>
        <end position="487"/>
    </location>
</feature>
<dbReference type="SUPFAM" id="SSF103473">
    <property type="entry name" value="MFS general substrate transporter"/>
    <property type="match status" value="1"/>
</dbReference>
<protein>
    <submittedName>
        <fullName evidence="8">MFS general substrate transporter</fullName>
    </submittedName>
</protein>
<dbReference type="Gene3D" id="1.20.1250.20">
    <property type="entry name" value="MFS general substrate transporter like domains"/>
    <property type="match status" value="1"/>
</dbReference>
<dbReference type="Pfam" id="PF07690">
    <property type="entry name" value="MFS_1"/>
    <property type="match status" value="1"/>
</dbReference>
<evidence type="ECO:0000256" key="7">
    <source>
        <dbReference type="SAM" id="Phobius"/>
    </source>
</evidence>
<comment type="subcellular location">
    <subcellularLocation>
        <location evidence="2">Cell membrane</location>
    </subcellularLocation>
    <subcellularLocation>
        <location evidence="1">Membrane</location>
        <topology evidence="1">Multi-pass membrane protein</topology>
    </subcellularLocation>
</comment>
<keyword evidence="9" id="KW-1185">Reference proteome</keyword>
<dbReference type="PANTHER" id="PTHR23507">
    <property type="entry name" value="ZGC:174356"/>
    <property type="match status" value="1"/>
</dbReference>
<organism evidence="8 9">
    <name type="scientific">Fragilariopsis cylindrus CCMP1102</name>
    <dbReference type="NCBI Taxonomy" id="635003"/>
    <lineage>
        <taxon>Eukaryota</taxon>
        <taxon>Sar</taxon>
        <taxon>Stramenopiles</taxon>
        <taxon>Ochrophyta</taxon>
        <taxon>Bacillariophyta</taxon>
        <taxon>Bacillariophyceae</taxon>
        <taxon>Bacillariophycidae</taxon>
        <taxon>Bacillariales</taxon>
        <taxon>Bacillariaceae</taxon>
        <taxon>Fragilariopsis</taxon>
    </lineage>
</organism>
<dbReference type="InterPro" id="IPR036259">
    <property type="entry name" value="MFS_trans_sf"/>
</dbReference>
<feature type="transmembrane region" description="Helical" evidence="7">
    <location>
        <begin position="280"/>
        <end position="300"/>
    </location>
</feature>
<evidence type="ECO:0000256" key="5">
    <source>
        <dbReference type="ARBA" id="ARBA00023136"/>
    </source>
</evidence>
<dbReference type="InterPro" id="IPR005829">
    <property type="entry name" value="Sugar_transporter_CS"/>
</dbReference>
<dbReference type="GO" id="GO:0022857">
    <property type="term" value="F:transmembrane transporter activity"/>
    <property type="evidence" value="ECO:0007669"/>
    <property type="project" value="InterPro"/>
</dbReference>
<evidence type="ECO:0000256" key="6">
    <source>
        <dbReference type="SAM" id="MobiDB-lite"/>
    </source>
</evidence>
<dbReference type="PRINTS" id="PR01035">
    <property type="entry name" value="TCRTETA"/>
</dbReference>
<evidence type="ECO:0000256" key="2">
    <source>
        <dbReference type="ARBA" id="ARBA00004236"/>
    </source>
</evidence>
<dbReference type="Proteomes" id="UP000095751">
    <property type="component" value="Unassembled WGS sequence"/>
</dbReference>
<feature type="compositionally biased region" description="Low complexity" evidence="6">
    <location>
        <begin position="466"/>
        <end position="478"/>
    </location>
</feature>
<gene>
    <name evidence="8" type="ORF">FRACYDRAFT_246161</name>
</gene>
<dbReference type="KEGG" id="fcy:FRACYDRAFT_246161"/>
<dbReference type="GO" id="GO:0016020">
    <property type="term" value="C:membrane"/>
    <property type="evidence" value="ECO:0007669"/>
    <property type="project" value="UniProtKB-SubCell"/>
</dbReference>
<keyword evidence="3 7" id="KW-0812">Transmembrane</keyword>
<evidence type="ECO:0000256" key="4">
    <source>
        <dbReference type="ARBA" id="ARBA00022989"/>
    </source>
</evidence>
<feature type="transmembrane region" description="Helical" evidence="7">
    <location>
        <begin position="176"/>
        <end position="195"/>
    </location>
</feature>
<feature type="transmembrane region" description="Helical" evidence="7">
    <location>
        <begin position="328"/>
        <end position="350"/>
    </location>
</feature>
<dbReference type="AlphaFoldDB" id="A0A1E7EYW8"/>
<feature type="transmembrane region" description="Helical" evidence="7">
    <location>
        <begin position="148"/>
        <end position="169"/>
    </location>
</feature>
<proteinExistence type="predicted"/>
<evidence type="ECO:0000313" key="8">
    <source>
        <dbReference type="EMBL" id="OEU11057.1"/>
    </source>
</evidence>
<dbReference type="PROSITE" id="PS00216">
    <property type="entry name" value="SUGAR_TRANSPORT_1"/>
    <property type="match status" value="1"/>
</dbReference>
<evidence type="ECO:0000256" key="3">
    <source>
        <dbReference type="ARBA" id="ARBA00022692"/>
    </source>
</evidence>
<accession>A0A1E7EYW8</accession>
<keyword evidence="4 7" id="KW-1133">Transmembrane helix</keyword>
<dbReference type="InParanoid" id="A0A1E7EYW8"/>
<reference evidence="8 9" key="1">
    <citation type="submission" date="2016-09" db="EMBL/GenBank/DDBJ databases">
        <title>Extensive genetic diversity and differential bi-allelic expression allows diatom success in the polar Southern Ocean.</title>
        <authorList>
            <consortium name="DOE Joint Genome Institute"/>
            <person name="Mock T."/>
            <person name="Otillar R.P."/>
            <person name="Strauss J."/>
            <person name="Dupont C."/>
            <person name="Frickenhaus S."/>
            <person name="Maumus F."/>
            <person name="Mcmullan M."/>
            <person name="Sanges R."/>
            <person name="Schmutz J."/>
            <person name="Toseland A."/>
            <person name="Valas R."/>
            <person name="Veluchamy A."/>
            <person name="Ward B.J."/>
            <person name="Allen A."/>
            <person name="Barry K."/>
            <person name="Falciatore A."/>
            <person name="Ferrante M."/>
            <person name="Fortunato A.E."/>
            <person name="Gloeckner G."/>
            <person name="Gruber A."/>
            <person name="Hipkin R."/>
            <person name="Janech M."/>
            <person name="Kroth P."/>
            <person name="Leese F."/>
            <person name="Lindquist E."/>
            <person name="Lyon B.R."/>
            <person name="Martin J."/>
            <person name="Mayer C."/>
            <person name="Parker M."/>
            <person name="Quesneville H."/>
            <person name="Raymond J."/>
            <person name="Uhlig C."/>
            <person name="Valentin K.U."/>
            <person name="Worden A.Z."/>
            <person name="Armbrust E.V."/>
            <person name="Bowler C."/>
            <person name="Green B."/>
            <person name="Moulton V."/>
            <person name="Van Oosterhout C."/>
            <person name="Grigoriev I."/>
        </authorList>
    </citation>
    <scope>NUCLEOTIDE SEQUENCE [LARGE SCALE GENOMIC DNA]</scope>
    <source>
        <strain evidence="8 9">CCMP1102</strain>
    </source>
</reference>
<evidence type="ECO:0000313" key="9">
    <source>
        <dbReference type="Proteomes" id="UP000095751"/>
    </source>
</evidence>
<feature type="transmembrane region" description="Helical" evidence="7">
    <location>
        <begin position="60"/>
        <end position="87"/>
    </location>
</feature>
<dbReference type="EMBL" id="KV784369">
    <property type="protein sequence ID" value="OEU11057.1"/>
    <property type="molecule type" value="Genomic_DNA"/>
</dbReference>
<dbReference type="InterPro" id="IPR001958">
    <property type="entry name" value="Tet-R_TetA/multi-R_MdtG-like"/>
</dbReference>
<dbReference type="PANTHER" id="PTHR23507:SF1">
    <property type="entry name" value="FI18259P1-RELATED"/>
    <property type="match status" value="1"/>
</dbReference>
<dbReference type="InterPro" id="IPR011701">
    <property type="entry name" value="MFS"/>
</dbReference>
<feature type="transmembrane region" description="Helical" evidence="7">
    <location>
        <begin position="306"/>
        <end position="323"/>
    </location>
</feature>
<evidence type="ECO:0000256" key="1">
    <source>
        <dbReference type="ARBA" id="ARBA00004141"/>
    </source>
</evidence>
<keyword evidence="5 7" id="KW-0472">Membrane</keyword>
<dbReference type="OrthoDB" id="44532at2759"/>
<name>A0A1E7EYW8_9STRA</name>
<feature type="transmembrane region" description="Helical" evidence="7">
    <location>
        <begin position="426"/>
        <end position="446"/>
    </location>
</feature>